<dbReference type="PANTHER" id="PTHR33116">
    <property type="entry name" value="REVERSE TRANSCRIPTASE ZINC-BINDING DOMAIN-CONTAINING PROTEIN-RELATED-RELATED"/>
    <property type="match status" value="1"/>
</dbReference>
<evidence type="ECO:0000313" key="1">
    <source>
        <dbReference type="EMBL" id="PKU76749.1"/>
    </source>
</evidence>
<keyword evidence="2" id="KW-1185">Reference proteome</keyword>
<dbReference type="Proteomes" id="UP000233837">
    <property type="component" value="Unassembled WGS sequence"/>
</dbReference>
<reference evidence="1 2" key="2">
    <citation type="journal article" date="2017" name="Nature">
        <title>The Apostasia genome and the evolution of orchids.</title>
        <authorList>
            <person name="Zhang G.Q."/>
            <person name="Liu K.W."/>
            <person name="Li Z."/>
            <person name="Lohaus R."/>
            <person name="Hsiao Y.Y."/>
            <person name="Niu S.C."/>
            <person name="Wang J.Y."/>
            <person name="Lin Y.C."/>
            <person name="Xu Q."/>
            <person name="Chen L.J."/>
            <person name="Yoshida K."/>
            <person name="Fujiwara S."/>
            <person name="Wang Z.W."/>
            <person name="Zhang Y.Q."/>
            <person name="Mitsuda N."/>
            <person name="Wang M."/>
            <person name="Liu G.H."/>
            <person name="Pecoraro L."/>
            <person name="Huang H.X."/>
            <person name="Xiao X.J."/>
            <person name="Lin M."/>
            <person name="Wu X.Y."/>
            <person name="Wu W.L."/>
            <person name="Chen Y.Y."/>
            <person name="Chang S.B."/>
            <person name="Sakamoto S."/>
            <person name="Ohme-Takagi M."/>
            <person name="Yagi M."/>
            <person name="Zeng S.J."/>
            <person name="Shen C.Y."/>
            <person name="Yeh C.M."/>
            <person name="Luo Y.B."/>
            <person name="Tsai W.C."/>
            <person name="Van de Peer Y."/>
            <person name="Liu Z.J."/>
        </authorList>
    </citation>
    <scope>NUCLEOTIDE SEQUENCE [LARGE SCALE GENOMIC DNA]</scope>
    <source>
        <tissue evidence="1">The whole plant</tissue>
    </source>
</reference>
<proteinExistence type="predicted"/>
<protein>
    <submittedName>
        <fullName evidence="1">Ribonuclease H protein</fullName>
    </submittedName>
</protein>
<reference evidence="1 2" key="1">
    <citation type="journal article" date="2016" name="Sci. Rep.">
        <title>The Dendrobium catenatum Lindl. genome sequence provides insights into polysaccharide synthase, floral development and adaptive evolution.</title>
        <authorList>
            <person name="Zhang G.Q."/>
            <person name="Xu Q."/>
            <person name="Bian C."/>
            <person name="Tsai W.C."/>
            <person name="Yeh C.M."/>
            <person name="Liu K.W."/>
            <person name="Yoshida K."/>
            <person name="Zhang L.S."/>
            <person name="Chang S.B."/>
            <person name="Chen F."/>
            <person name="Shi Y."/>
            <person name="Su Y.Y."/>
            <person name="Zhang Y.Q."/>
            <person name="Chen L.J."/>
            <person name="Yin Y."/>
            <person name="Lin M."/>
            <person name="Huang H."/>
            <person name="Deng H."/>
            <person name="Wang Z.W."/>
            <person name="Zhu S.L."/>
            <person name="Zhao X."/>
            <person name="Deng C."/>
            <person name="Niu S.C."/>
            <person name="Huang J."/>
            <person name="Wang M."/>
            <person name="Liu G.H."/>
            <person name="Yang H.J."/>
            <person name="Xiao X.J."/>
            <person name="Hsiao Y.Y."/>
            <person name="Wu W.L."/>
            <person name="Chen Y.Y."/>
            <person name="Mitsuda N."/>
            <person name="Ohme-Takagi M."/>
            <person name="Luo Y.B."/>
            <person name="Van de Peer Y."/>
            <person name="Liu Z.J."/>
        </authorList>
    </citation>
    <scope>NUCLEOTIDE SEQUENCE [LARGE SCALE GENOMIC DNA]</scope>
    <source>
        <tissue evidence="1">The whole plant</tissue>
    </source>
</reference>
<dbReference type="EMBL" id="KZ502537">
    <property type="protein sequence ID" value="PKU76749.1"/>
    <property type="molecule type" value="Genomic_DNA"/>
</dbReference>
<organism evidence="1 2">
    <name type="scientific">Dendrobium catenatum</name>
    <dbReference type="NCBI Taxonomy" id="906689"/>
    <lineage>
        <taxon>Eukaryota</taxon>
        <taxon>Viridiplantae</taxon>
        <taxon>Streptophyta</taxon>
        <taxon>Embryophyta</taxon>
        <taxon>Tracheophyta</taxon>
        <taxon>Spermatophyta</taxon>
        <taxon>Magnoliopsida</taxon>
        <taxon>Liliopsida</taxon>
        <taxon>Asparagales</taxon>
        <taxon>Orchidaceae</taxon>
        <taxon>Epidendroideae</taxon>
        <taxon>Malaxideae</taxon>
        <taxon>Dendrobiinae</taxon>
        <taxon>Dendrobium</taxon>
    </lineage>
</organism>
<dbReference type="AlphaFoldDB" id="A0A2I0WM58"/>
<name>A0A2I0WM58_9ASPA</name>
<accession>A0A2I0WM58</accession>
<dbReference type="STRING" id="906689.A0A2I0WM58"/>
<dbReference type="PANTHER" id="PTHR33116:SF84">
    <property type="entry name" value="RNA-DIRECTED DNA POLYMERASE"/>
    <property type="match status" value="1"/>
</dbReference>
<sequence>MNPNLYFRSGGVMPISHLSFADDFIIFTNGSIRNIQKNFSLFDKFQKISGLTFNKLKSSFLTSKSISISRIHNIERKTGLIFKSFSMKYLGTPLFKGRKKSFLFDDIFNSIHKKLNSWAFNYLSYGGRLLLIKHVLCSIPIFLLHIVVPTVNVSKRLEVLFNKFLWGSKADSKAILWGSWNRCSGSMDEGKLGFKTIQDMALTFNFKLWFNFRANKSLWAKFMYSKYCGLKHPLNCYFKLGDSPNWKRLCNIKWEAEDLIQ</sequence>
<evidence type="ECO:0000313" key="2">
    <source>
        <dbReference type="Proteomes" id="UP000233837"/>
    </source>
</evidence>
<gene>
    <name evidence="1" type="ORF">MA16_Dca001355</name>
</gene>